<sequence length="28" mass="3354">MFISIFTKIIKRSENQTDKSESQKMLFC</sequence>
<organism evidence="1">
    <name type="scientific">Anguilla anguilla</name>
    <name type="common">European freshwater eel</name>
    <name type="synonym">Muraena anguilla</name>
    <dbReference type="NCBI Taxonomy" id="7936"/>
    <lineage>
        <taxon>Eukaryota</taxon>
        <taxon>Metazoa</taxon>
        <taxon>Chordata</taxon>
        <taxon>Craniata</taxon>
        <taxon>Vertebrata</taxon>
        <taxon>Euteleostomi</taxon>
        <taxon>Actinopterygii</taxon>
        <taxon>Neopterygii</taxon>
        <taxon>Teleostei</taxon>
        <taxon>Anguilliformes</taxon>
        <taxon>Anguillidae</taxon>
        <taxon>Anguilla</taxon>
    </lineage>
</organism>
<name>A0A0E9QDY1_ANGAN</name>
<protein>
    <submittedName>
        <fullName evidence="1">Uncharacterized protein</fullName>
    </submittedName>
</protein>
<proteinExistence type="predicted"/>
<evidence type="ECO:0000313" key="1">
    <source>
        <dbReference type="EMBL" id="JAH15081.1"/>
    </source>
</evidence>
<reference evidence="1" key="2">
    <citation type="journal article" date="2015" name="Fish Shellfish Immunol.">
        <title>Early steps in the European eel (Anguilla anguilla)-Vibrio vulnificus interaction in the gills: Role of the RtxA13 toxin.</title>
        <authorList>
            <person name="Callol A."/>
            <person name="Pajuelo D."/>
            <person name="Ebbesson L."/>
            <person name="Teles M."/>
            <person name="MacKenzie S."/>
            <person name="Amaro C."/>
        </authorList>
    </citation>
    <scope>NUCLEOTIDE SEQUENCE</scope>
</reference>
<reference evidence="1" key="1">
    <citation type="submission" date="2014-11" db="EMBL/GenBank/DDBJ databases">
        <authorList>
            <person name="Amaro Gonzalez C."/>
        </authorList>
    </citation>
    <scope>NUCLEOTIDE SEQUENCE</scope>
</reference>
<dbReference type="EMBL" id="GBXM01093496">
    <property type="protein sequence ID" value="JAH15081.1"/>
    <property type="molecule type" value="Transcribed_RNA"/>
</dbReference>
<accession>A0A0E9QDY1</accession>
<dbReference type="AlphaFoldDB" id="A0A0E9QDY1"/>